<comment type="subcellular location">
    <subcellularLocation>
        <location evidence="1">Cytoplasm</location>
    </subcellularLocation>
</comment>
<dbReference type="PANTHER" id="PTHR10336">
    <property type="entry name" value="PHOSPHOINOSITIDE-SPECIFIC PHOSPHOLIPASE C FAMILY PROTEIN"/>
    <property type="match status" value="1"/>
</dbReference>
<gene>
    <name evidence="6" type="ORF">DICVIV_06962</name>
</gene>
<dbReference type="GO" id="GO:0051209">
    <property type="term" value="P:release of sequestered calcium ion into cytosol"/>
    <property type="evidence" value="ECO:0007669"/>
    <property type="project" value="TreeGrafter"/>
</dbReference>
<evidence type="ECO:0000259" key="5">
    <source>
        <dbReference type="PROSITE" id="PS50222"/>
    </source>
</evidence>
<feature type="domain" description="PH" evidence="4">
    <location>
        <begin position="83"/>
        <end position="175"/>
    </location>
</feature>
<dbReference type="AlphaFoldDB" id="A0A0D8XQY8"/>
<dbReference type="PANTHER" id="PTHR10336:SF196">
    <property type="entry name" value="PHOSPHOINOSITIDE PHOSPHOLIPASE C"/>
    <property type="match status" value="1"/>
</dbReference>
<dbReference type="GO" id="GO:0032228">
    <property type="term" value="P:regulation of synaptic transmission, GABAergic"/>
    <property type="evidence" value="ECO:0007669"/>
    <property type="project" value="TreeGrafter"/>
</dbReference>
<evidence type="ECO:0000256" key="1">
    <source>
        <dbReference type="ARBA" id="ARBA00004496"/>
    </source>
</evidence>
<dbReference type="GO" id="GO:0048015">
    <property type="term" value="P:phosphatidylinositol-mediated signaling"/>
    <property type="evidence" value="ECO:0007669"/>
    <property type="project" value="TreeGrafter"/>
</dbReference>
<dbReference type="InterPro" id="IPR011993">
    <property type="entry name" value="PH-like_dom_sf"/>
</dbReference>
<keyword evidence="2" id="KW-0963">Cytoplasm</keyword>
<proteinExistence type="predicted"/>
<sequence length="359" mass="41830">MATEDGGELESSQRRLDLPFADREMLRSSLIKHVNREKSPYRKTVSFSSRKSDRTISNVSDCWHHMQNGCEFIKLRGQGRHFRRFFSLDDNLSYIRWTPTNKKPHKAKISIDDIREIRLGKNTELLRQNETNSIDIQEECLFSIVYGNEYDTLNLLANSGEDANIWVTGLMALTSTKYDCRPSSTAWSTIRERWLGTVFDDEDPDRLGFIDQNTAVHLIQRTNPNLSLGRIRNRIKEIACVFDEASRGKISRDEFIDLYKEISTRPEIYFLMVRYSNKDYLSCEDLRIFLETEQGMVGVTTQFCEGIVEQFEPIPEARENNFMSVDGSNFTYHCFLKLSILISISYYRESTSLFFVINN</sequence>
<organism evidence="6 7">
    <name type="scientific">Dictyocaulus viviparus</name>
    <name type="common">Bovine lungworm</name>
    <dbReference type="NCBI Taxonomy" id="29172"/>
    <lineage>
        <taxon>Eukaryota</taxon>
        <taxon>Metazoa</taxon>
        <taxon>Ecdysozoa</taxon>
        <taxon>Nematoda</taxon>
        <taxon>Chromadorea</taxon>
        <taxon>Rhabditida</taxon>
        <taxon>Rhabditina</taxon>
        <taxon>Rhabditomorpha</taxon>
        <taxon>Strongyloidea</taxon>
        <taxon>Metastrongylidae</taxon>
        <taxon>Dictyocaulus</taxon>
    </lineage>
</organism>
<keyword evidence="7" id="KW-1185">Reference proteome</keyword>
<dbReference type="InterPro" id="IPR011992">
    <property type="entry name" value="EF-hand-dom_pair"/>
</dbReference>
<keyword evidence="3" id="KW-0807">Transducer</keyword>
<dbReference type="Pfam" id="PF09279">
    <property type="entry name" value="EF-hand_like"/>
    <property type="match status" value="1"/>
</dbReference>
<dbReference type="FunFam" id="1.10.238.10:FF:000005">
    <property type="entry name" value="Phosphoinositide phospholipase C"/>
    <property type="match status" value="1"/>
</dbReference>
<dbReference type="InterPro" id="IPR015359">
    <property type="entry name" value="PLC_EF-hand-like"/>
</dbReference>
<dbReference type="OrthoDB" id="269822at2759"/>
<evidence type="ECO:0000256" key="2">
    <source>
        <dbReference type="ARBA" id="ARBA00022490"/>
    </source>
</evidence>
<dbReference type="Pfam" id="PF16457">
    <property type="entry name" value="PH_12"/>
    <property type="match status" value="1"/>
</dbReference>
<dbReference type="GO" id="GO:0005737">
    <property type="term" value="C:cytoplasm"/>
    <property type="evidence" value="ECO:0007669"/>
    <property type="project" value="UniProtKB-SubCell"/>
</dbReference>
<dbReference type="Gene3D" id="1.10.238.10">
    <property type="entry name" value="EF-hand"/>
    <property type="match status" value="2"/>
</dbReference>
<dbReference type="GO" id="GO:0046488">
    <property type="term" value="P:phosphatidylinositol metabolic process"/>
    <property type="evidence" value="ECO:0007669"/>
    <property type="project" value="TreeGrafter"/>
</dbReference>
<reference evidence="7" key="2">
    <citation type="journal article" date="2016" name="Sci. Rep.">
        <title>Dictyocaulus viviparus genome, variome and transcriptome elucidate lungworm biology and support future intervention.</title>
        <authorList>
            <person name="McNulty S.N."/>
            <person name="Strube C."/>
            <person name="Rosa B.A."/>
            <person name="Martin J.C."/>
            <person name="Tyagi R."/>
            <person name="Choi Y.J."/>
            <person name="Wang Q."/>
            <person name="Hallsworth Pepin K."/>
            <person name="Zhang X."/>
            <person name="Ozersky P."/>
            <person name="Wilson R.K."/>
            <person name="Sternberg P.W."/>
            <person name="Gasser R.B."/>
            <person name="Mitreva M."/>
        </authorList>
    </citation>
    <scope>NUCLEOTIDE SEQUENCE [LARGE SCALE GENOMIC DNA]</scope>
    <source>
        <strain evidence="7">HannoverDv2000</strain>
    </source>
</reference>
<protein>
    <submittedName>
        <fullName evidence="6">Phosphoinositide-specific phospholipase C, efhand-like protein</fullName>
    </submittedName>
</protein>
<dbReference type="InterPro" id="IPR001192">
    <property type="entry name" value="PI-PLC_fam"/>
</dbReference>
<evidence type="ECO:0000256" key="3">
    <source>
        <dbReference type="ARBA" id="ARBA00023224"/>
    </source>
</evidence>
<dbReference type="SMART" id="SM00233">
    <property type="entry name" value="PH"/>
    <property type="match status" value="1"/>
</dbReference>
<dbReference type="STRING" id="29172.A0A0D8XQY8"/>
<dbReference type="Gene3D" id="2.30.29.30">
    <property type="entry name" value="Pleckstrin-homology domain (PH domain)/Phosphotyrosine-binding domain (PTB)"/>
    <property type="match status" value="1"/>
</dbReference>
<evidence type="ECO:0000259" key="4">
    <source>
        <dbReference type="PROSITE" id="PS50003"/>
    </source>
</evidence>
<reference evidence="6 7" key="1">
    <citation type="submission" date="2013-11" db="EMBL/GenBank/DDBJ databases">
        <title>Draft genome of the bovine lungworm Dictyocaulus viviparus.</title>
        <authorList>
            <person name="Mitreva M."/>
        </authorList>
    </citation>
    <scope>NUCLEOTIDE SEQUENCE [LARGE SCALE GENOMIC DNA]</scope>
    <source>
        <strain evidence="6 7">HannoverDv2000</strain>
    </source>
</reference>
<dbReference type="CDD" id="cd13364">
    <property type="entry name" value="PH_PLC_eta"/>
    <property type="match status" value="1"/>
</dbReference>
<dbReference type="InterPro" id="IPR001849">
    <property type="entry name" value="PH_domain"/>
</dbReference>
<accession>A0A0D8XQY8</accession>
<feature type="domain" description="EF-hand" evidence="5">
    <location>
        <begin position="230"/>
        <end position="265"/>
    </location>
</feature>
<dbReference type="SUPFAM" id="SSF50729">
    <property type="entry name" value="PH domain-like"/>
    <property type="match status" value="1"/>
</dbReference>
<evidence type="ECO:0000313" key="7">
    <source>
        <dbReference type="Proteomes" id="UP000053766"/>
    </source>
</evidence>
<dbReference type="GO" id="GO:0007214">
    <property type="term" value="P:gamma-aminobutyric acid signaling pathway"/>
    <property type="evidence" value="ECO:0007669"/>
    <property type="project" value="TreeGrafter"/>
</dbReference>
<dbReference type="FunFam" id="2.30.29.30:FF:000025">
    <property type="entry name" value="Phosphoinositide phospholipase C"/>
    <property type="match status" value="1"/>
</dbReference>
<dbReference type="EMBL" id="KN716327">
    <property type="protein sequence ID" value="KJH46940.1"/>
    <property type="molecule type" value="Genomic_DNA"/>
</dbReference>
<dbReference type="PROSITE" id="PS50222">
    <property type="entry name" value="EF_HAND_2"/>
    <property type="match status" value="1"/>
</dbReference>
<name>A0A0D8XQY8_DICVI</name>
<dbReference type="GO" id="GO:0004435">
    <property type="term" value="F:phosphatidylinositol-4,5-bisphosphate phospholipase C activity"/>
    <property type="evidence" value="ECO:0007669"/>
    <property type="project" value="TreeGrafter"/>
</dbReference>
<dbReference type="SUPFAM" id="SSF47473">
    <property type="entry name" value="EF-hand"/>
    <property type="match status" value="1"/>
</dbReference>
<dbReference type="InterPro" id="IPR002048">
    <property type="entry name" value="EF_hand_dom"/>
</dbReference>
<dbReference type="Proteomes" id="UP000053766">
    <property type="component" value="Unassembled WGS sequence"/>
</dbReference>
<dbReference type="GO" id="GO:0005509">
    <property type="term" value="F:calcium ion binding"/>
    <property type="evidence" value="ECO:0007669"/>
    <property type="project" value="InterPro"/>
</dbReference>
<dbReference type="PROSITE" id="PS50003">
    <property type="entry name" value="PH_DOMAIN"/>
    <property type="match status" value="1"/>
</dbReference>
<evidence type="ECO:0000313" key="6">
    <source>
        <dbReference type="EMBL" id="KJH46940.1"/>
    </source>
</evidence>